<evidence type="ECO:0000313" key="6">
    <source>
        <dbReference type="Proteomes" id="UP000460287"/>
    </source>
</evidence>
<dbReference type="EMBL" id="VULX01000033">
    <property type="protein sequence ID" value="MSR92491.1"/>
    <property type="molecule type" value="Genomic_DNA"/>
</dbReference>
<dbReference type="PROSITE" id="PS51257">
    <property type="entry name" value="PROKAR_LIPOPROTEIN"/>
    <property type="match status" value="1"/>
</dbReference>
<evidence type="ECO:0000256" key="2">
    <source>
        <dbReference type="ARBA" id="ARBA00022448"/>
    </source>
</evidence>
<evidence type="ECO:0000313" key="5">
    <source>
        <dbReference type="EMBL" id="MSR92491.1"/>
    </source>
</evidence>
<evidence type="ECO:0000256" key="3">
    <source>
        <dbReference type="ARBA" id="ARBA00022729"/>
    </source>
</evidence>
<feature type="domain" description="Solute-binding protein family 5" evidence="4">
    <location>
        <begin position="78"/>
        <end position="454"/>
    </location>
</feature>
<dbReference type="Gene3D" id="3.90.76.10">
    <property type="entry name" value="Dipeptide-binding Protein, Domain 1"/>
    <property type="match status" value="1"/>
</dbReference>
<protein>
    <recommendedName>
        <fullName evidence="4">Solute-binding protein family 5 domain-containing protein</fullName>
    </recommendedName>
</protein>
<evidence type="ECO:0000259" key="4">
    <source>
        <dbReference type="Pfam" id="PF00496"/>
    </source>
</evidence>
<name>A0A7X2T270_9CLOT</name>
<dbReference type="Gene3D" id="3.10.105.10">
    <property type="entry name" value="Dipeptide-binding Protein, Domain 3"/>
    <property type="match status" value="1"/>
</dbReference>
<dbReference type="InterPro" id="IPR039424">
    <property type="entry name" value="SBP_5"/>
</dbReference>
<dbReference type="GO" id="GO:0043190">
    <property type="term" value="C:ATP-binding cassette (ABC) transporter complex"/>
    <property type="evidence" value="ECO:0007669"/>
    <property type="project" value="InterPro"/>
</dbReference>
<comment type="similarity">
    <text evidence="1">Belongs to the bacterial solute-binding protein 5 family.</text>
</comment>
<keyword evidence="2" id="KW-0813">Transport</keyword>
<keyword evidence="6" id="KW-1185">Reference proteome</keyword>
<dbReference type="GO" id="GO:0042597">
    <property type="term" value="C:periplasmic space"/>
    <property type="evidence" value="ECO:0007669"/>
    <property type="project" value="UniProtKB-ARBA"/>
</dbReference>
<dbReference type="InterPro" id="IPR000914">
    <property type="entry name" value="SBP_5_dom"/>
</dbReference>
<dbReference type="GO" id="GO:1904680">
    <property type="term" value="F:peptide transmembrane transporter activity"/>
    <property type="evidence" value="ECO:0007669"/>
    <property type="project" value="TreeGrafter"/>
</dbReference>
<dbReference type="RefSeq" id="WP_154532442.1">
    <property type="nucleotide sequence ID" value="NZ_VULX01000033.1"/>
</dbReference>
<comment type="caution">
    <text evidence="5">The sequence shown here is derived from an EMBL/GenBank/DDBJ whole genome shotgun (WGS) entry which is preliminary data.</text>
</comment>
<dbReference type="PANTHER" id="PTHR30290:SF9">
    <property type="entry name" value="OLIGOPEPTIDE-BINDING PROTEIN APPA"/>
    <property type="match status" value="1"/>
</dbReference>
<sequence>MMKKNEKFISLILIICISLSIIGCKADNTKDDKKRDYIVYGVKSTDLNFKPFSGQMDEQEIYNALFDGFFEKNKKGDIIPVLFDSYKVSKDGLEYIFTLRNNAHWSDGSSITCDDILNYFRQLLSYNNKNSFVSELLSIYGAKKYHEGNDDFSCVAITKENENTIKIRMNNKDEDFLEKLSSPRYRLVKKLGDLNKIKDNYKNIKYSGAYRIDDVNKDGTIMLKLNDGYHDNVENSPNKILLKRYESTEVALADMEIGNVDFFKGAPESEVLRLYNNNKLQVYPKQDTIFLGFNLAKDRLTNSLNFRRAIQRGLSYSFYTYGGVKSGEYEVTKGQIVRNTGQNKTALFTAGSISSDEIKSHIEDNVVVANKIIKENEDFKSAHLKILCENKYSSIAEFIKQKLEADLKFKVDIVDCNEGSFSEQKKKDDYDMMLCNYDFHDEEKKDIYSSMFSGCSWNDEDFLKLSKKIESKKDYSTDNVEKMISDKIPYIPILFANDLVCKSEKISYINFNSNGIIELKKLEVKQ</sequence>
<proteinExistence type="inferred from homology"/>
<dbReference type="AlphaFoldDB" id="A0A7X2T270"/>
<reference evidence="5 6" key="1">
    <citation type="submission" date="2019-08" db="EMBL/GenBank/DDBJ databases">
        <title>In-depth cultivation of the pig gut microbiome towards novel bacterial diversity and tailored functional studies.</title>
        <authorList>
            <person name="Wylensek D."/>
            <person name="Hitch T.C.A."/>
            <person name="Clavel T."/>
        </authorList>
    </citation>
    <scope>NUCLEOTIDE SEQUENCE [LARGE SCALE GENOMIC DNA]</scope>
    <source>
        <strain evidence="5 6">WCA-383-APC-5B</strain>
    </source>
</reference>
<dbReference type="PIRSF" id="PIRSF002741">
    <property type="entry name" value="MppA"/>
    <property type="match status" value="1"/>
</dbReference>
<dbReference type="InterPro" id="IPR030678">
    <property type="entry name" value="Peptide/Ni-bd"/>
</dbReference>
<dbReference type="Proteomes" id="UP000460287">
    <property type="component" value="Unassembled WGS sequence"/>
</dbReference>
<keyword evidence="3" id="KW-0732">Signal</keyword>
<dbReference type="Pfam" id="PF00496">
    <property type="entry name" value="SBP_bac_5"/>
    <property type="match status" value="1"/>
</dbReference>
<dbReference type="GO" id="GO:0015833">
    <property type="term" value="P:peptide transport"/>
    <property type="evidence" value="ECO:0007669"/>
    <property type="project" value="TreeGrafter"/>
</dbReference>
<dbReference type="Gene3D" id="3.40.190.10">
    <property type="entry name" value="Periplasmic binding protein-like II"/>
    <property type="match status" value="1"/>
</dbReference>
<dbReference type="PANTHER" id="PTHR30290">
    <property type="entry name" value="PERIPLASMIC BINDING COMPONENT OF ABC TRANSPORTER"/>
    <property type="match status" value="1"/>
</dbReference>
<organism evidence="5 6">
    <name type="scientific">Inconstantimicrobium porci</name>
    <dbReference type="NCBI Taxonomy" id="2652291"/>
    <lineage>
        <taxon>Bacteria</taxon>
        <taxon>Bacillati</taxon>
        <taxon>Bacillota</taxon>
        <taxon>Clostridia</taxon>
        <taxon>Eubacteriales</taxon>
        <taxon>Clostridiaceae</taxon>
        <taxon>Inconstantimicrobium</taxon>
    </lineage>
</organism>
<gene>
    <name evidence="5" type="ORF">FYJ33_14210</name>
</gene>
<dbReference type="SUPFAM" id="SSF53850">
    <property type="entry name" value="Periplasmic binding protein-like II"/>
    <property type="match status" value="1"/>
</dbReference>
<accession>A0A7X2T270</accession>
<evidence type="ECO:0000256" key="1">
    <source>
        <dbReference type="ARBA" id="ARBA00005695"/>
    </source>
</evidence>